<feature type="compositionally biased region" description="Basic and acidic residues" evidence="1">
    <location>
        <begin position="42"/>
        <end position="54"/>
    </location>
</feature>
<proteinExistence type="predicted"/>
<dbReference type="Gene3D" id="3.90.1570.30">
    <property type="match status" value="1"/>
</dbReference>
<name>A0AA35SIM6_GEOBA</name>
<organism evidence="3 4">
    <name type="scientific">Geodia barretti</name>
    <name type="common">Barrett's horny sponge</name>
    <dbReference type="NCBI Taxonomy" id="519541"/>
    <lineage>
        <taxon>Eukaryota</taxon>
        <taxon>Metazoa</taxon>
        <taxon>Porifera</taxon>
        <taxon>Demospongiae</taxon>
        <taxon>Heteroscleromorpha</taxon>
        <taxon>Tetractinellida</taxon>
        <taxon>Astrophorina</taxon>
        <taxon>Geodiidae</taxon>
        <taxon>Geodia</taxon>
    </lineage>
</organism>
<dbReference type="AlphaFoldDB" id="A0AA35SIM6"/>
<dbReference type="InterPro" id="IPR002121">
    <property type="entry name" value="HRDC_dom"/>
</dbReference>
<dbReference type="GO" id="GO:0005524">
    <property type="term" value="F:ATP binding"/>
    <property type="evidence" value="ECO:0007669"/>
    <property type="project" value="UniProtKB-KW"/>
</dbReference>
<evidence type="ECO:0000313" key="3">
    <source>
        <dbReference type="EMBL" id="CAI8030658.1"/>
    </source>
</evidence>
<dbReference type="SUPFAM" id="SSF47819">
    <property type="entry name" value="HRDC-like"/>
    <property type="match status" value="1"/>
</dbReference>
<accession>A0AA35SIM6</accession>
<dbReference type="Proteomes" id="UP001174909">
    <property type="component" value="Unassembled WGS sequence"/>
</dbReference>
<gene>
    <name evidence="3" type="ORF">GBAR_LOCUS17377</name>
</gene>
<comment type="caution">
    <text evidence="3">The sequence shown here is derived from an EMBL/GenBank/DDBJ whole genome shotgun (WGS) entry which is preliminary data.</text>
</comment>
<feature type="compositionally biased region" description="Polar residues" evidence="1">
    <location>
        <begin position="55"/>
        <end position="67"/>
    </location>
</feature>
<dbReference type="Pfam" id="PF04313">
    <property type="entry name" value="HSDR_N"/>
    <property type="match status" value="1"/>
</dbReference>
<keyword evidence="4" id="KW-1185">Reference proteome</keyword>
<reference evidence="3" key="1">
    <citation type="submission" date="2023-03" db="EMBL/GenBank/DDBJ databases">
        <authorList>
            <person name="Steffen K."/>
            <person name="Cardenas P."/>
        </authorList>
    </citation>
    <scope>NUCLEOTIDE SEQUENCE</scope>
</reference>
<dbReference type="InterPro" id="IPR010997">
    <property type="entry name" value="HRDC-like_sf"/>
</dbReference>
<evidence type="ECO:0000256" key="1">
    <source>
        <dbReference type="SAM" id="MobiDB-lite"/>
    </source>
</evidence>
<dbReference type="EMBL" id="CASHTH010002488">
    <property type="protein sequence ID" value="CAI8030658.1"/>
    <property type="molecule type" value="Genomic_DNA"/>
</dbReference>
<dbReference type="GO" id="GO:0003677">
    <property type="term" value="F:DNA binding"/>
    <property type="evidence" value="ECO:0007669"/>
    <property type="project" value="UniProtKB-KW"/>
</dbReference>
<sequence length="312" mass="34624">MAQAGQIDECPNCPGVYKPSEYPVCRECYQQNLRRPAAGQIREQRDQYADESKGWDQQPQPEVTAPTSEAARVIGQARTNLTFHQQECENHETSTIQYLIMPVLAGLGWDIHDPAQVGTEYRPTGNRNVRPDIALMYNGAPVAFIEAKRLDRGYSPDYREQLSKYAECLGDGSTAVLTNGRFWQICSVSGGKPLLRETIDVNRGAAEEVAAKLSDALSKSMLQVDVGNTSRTTGTSQQTAPNREKIRGDLRRYRDGEAERQGMSPYVLTNAIISLIAEQCPTDLRQLREISGVGPATIEQHGDSIIRIIRGR</sequence>
<evidence type="ECO:0000259" key="2">
    <source>
        <dbReference type="PROSITE" id="PS50967"/>
    </source>
</evidence>
<protein>
    <recommendedName>
        <fullName evidence="2">HRDC domain-containing protein</fullName>
    </recommendedName>
</protein>
<feature type="region of interest" description="Disordered" evidence="1">
    <location>
        <begin position="36"/>
        <end position="67"/>
    </location>
</feature>
<evidence type="ECO:0000313" key="4">
    <source>
        <dbReference type="Proteomes" id="UP001174909"/>
    </source>
</evidence>
<dbReference type="Gene3D" id="1.10.150.80">
    <property type="entry name" value="HRDC domain"/>
    <property type="match status" value="1"/>
</dbReference>
<dbReference type="InterPro" id="IPR007409">
    <property type="entry name" value="Restrct_endonuc_type1_HsdR_N"/>
</dbReference>
<dbReference type="Pfam" id="PF00570">
    <property type="entry name" value="HRDC"/>
    <property type="match status" value="1"/>
</dbReference>
<feature type="domain" description="HRDC" evidence="2">
    <location>
        <begin position="240"/>
        <end position="312"/>
    </location>
</feature>
<dbReference type="InterPro" id="IPR044876">
    <property type="entry name" value="HRDC_dom_sf"/>
</dbReference>
<dbReference type="GO" id="GO:0009307">
    <property type="term" value="P:DNA restriction-modification system"/>
    <property type="evidence" value="ECO:0007669"/>
    <property type="project" value="UniProtKB-KW"/>
</dbReference>
<dbReference type="GO" id="GO:0009035">
    <property type="term" value="F:type I site-specific deoxyribonuclease activity"/>
    <property type="evidence" value="ECO:0007669"/>
    <property type="project" value="UniProtKB-EC"/>
</dbReference>
<dbReference type="PROSITE" id="PS50967">
    <property type="entry name" value="HRDC"/>
    <property type="match status" value="1"/>
</dbReference>